<dbReference type="PIRSF" id="PIRSF036492">
    <property type="entry name" value="ALDH"/>
    <property type="match status" value="1"/>
</dbReference>
<dbReference type="Pfam" id="PF00171">
    <property type="entry name" value="Aldedh"/>
    <property type="match status" value="1"/>
</dbReference>
<keyword evidence="2 4" id="KW-0560">Oxidoreductase</keyword>
<evidence type="ECO:0000256" key="2">
    <source>
        <dbReference type="ARBA" id="ARBA00023002"/>
    </source>
</evidence>
<dbReference type="PANTHER" id="PTHR43570">
    <property type="entry name" value="ALDEHYDE DEHYDROGENASE"/>
    <property type="match status" value="1"/>
</dbReference>
<organism evidence="8 9">
    <name type="scientific">Croceicoccus esteveae</name>
    <dbReference type="NCBI Taxonomy" id="3075597"/>
    <lineage>
        <taxon>Bacteria</taxon>
        <taxon>Pseudomonadati</taxon>
        <taxon>Pseudomonadota</taxon>
        <taxon>Alphaproteobacteria</taxon>
        <taxon>Sphingomonadales</taxon>
        <taxon>Erythrobacteraceae</taxon>
        <taxon>Croceicoccus</taxon>
    </lineage>
</organism>
<comment type="caution">
    <text evidence="8">The sequence shown here is derived from an EMBL/GenBank/DDBJ whole genome shotgun (WGS) entry which is preliminary data.</text>
</comment>
<evidence type="ECO:0000256" key="6">
    <source>
        <dbReference type="RuleBase" id="RU003345"/>
    </source>
</evidence>
<reference evidence="8 9" key="1">
    <citation type="submission" date="2023-09" db="EMBL/GenBank/DDBJ databases">
        <authorList>
            <person name="Rey-Velasco X."/>
        </authorList>
    </citation>
    <scope>NUCLEOTIDE SEQUENCE [LARGE SCALE GENOMIC DNA]</scope>
    <source>
        <strain evidence="8 9">F390</strain>
    </source>
</reference>
<gene>
    <name evidence="8" type="ORF">RM533_03205</name>
</gene>
<dbReference type="InterPro" id="IPR012394">
    <property type="entry name" value="Aldehyde_DH_NAD(P)"/>
</dbReference>
<evidence type="ECO:0000256" key="3">
    <source>
        <dbReference type="ARBA" id="ARBA00023027"/>
    </source>
</evidence>
<dbReference type="Gene3D" id="3.40.309.10">
    <property type="entry name" value="Aldehyde Dehydrogenase, Chain A, domain 2"/>
    <property type="match status" value="1"/>
</dbReference>
<dbReference type="PROSITE" id="PS00687">
    <property type="entry name" value="ALDEHYDE_DEHYDR_GLU"/>
    <property type="match status" value="1"/>
</dbReference>
<dbReference type="RefSeq" id="WP_311339773.1">
    <property type="nucleotide sequence ID" value="NZ_JAVRHS010000002.1"/>
</dbReference>
<evidence type="ECO:0000259" key="7">
    <source>
        <dbReference type="Pfam" id="PF00171"/>
    </source>
</evidence>
<evidence type="ECO:0000313" key="8">
    <source>
        <dbReference type="EMBL" id="MDT0575191.1"/>
    </source>
</evidence>
<keyword evidence="3" id="KW-0520">NAD</keyword>
<evidence type="ECO:0000256" key="1">
    <source>
        <dbReference type="ARBA" id="ARBA00009986"/>
    </source>
</evidence>
<dbReference type="Proteomes" id="UP001259803">
    <property type="component" value="Unassembled WGS sequence"/>
</dbReference>
<feature type="domain" description="Aldehyde dehydrogenase" evidence="7">
    <location>
        <begin position="22"/>
        <end position="441"/>
    </location>
</feature>
<evidence type="ECO:0000313" key="9">
    <source>
        <dbReference type="Proteomes" id="UP001259803"/>
    </source>
</evidence>
<protein>
    <recommendedName>
        <fullName evidence="4">Aldehyde dehydrogenase</fullName>
    </recommendedName>
</protein>
<name>A0ABU2ZFQ7_9SPHN</name>
<evidence type="ECO:0000256" key="4">
    <source>
        <dbReference type="PIRNR" id="PIRNR036492"/>
    </source>
</evidence>
<dbReference type="InterPro" id="IPR029510">
    <property type="entry name" value="Ald_DH_CS_GLU"/>
</dbReference>
<keyword evidence="9" id="KW-1185">Reference proteome</keyword>
<accession>A0ABU2ZFQ7</accession>
<dbReference type="InterPro" id="IPR016163">
    <property type="entry name" value="Ald_DH_C"/>
</dbReference>
<comment type="similarity">
    <text evidence="1 4 6">Belongs to the aldehyde dehydrogenase family.</text>
</comment>
<feature type="active site" evidence="5">
    <location>
        <position position="216"/>
    </location>
</feature>
<dbReference type="InterPro" id="IPR016162">
    <property type="entry name" value="Ald_DH_N"/>
</dbReference>
<evidence type="ECO:0000256" key="5">
    <source>
        <dbReference type="PROSITE-ProRule" id="PRU10007"/>
    </source>
</evidence>
<dbReference type="SUPFAM" id="SSF53720">
    <property type="entry name" value="ALDH-like"/>
    <property type="match status" value="1"/>
</dbReference>
<dbReference type="PANTHER" id="PTHR43570:SF20">
    <property type="entry name" value="ALDEHYDE DEHYDROGENASE ALDX-RELATED"/>
    <property type="match status" value="1"/>
</dbReference>
<dbReference type="EMBL" id="JAVRHS010000002">
    <property type="protein sequence ID" value="MDT0575191.1"/>
    <property type="molecule type" value="Genomic_DNA"/>
</dbReference>
<dbReference type="Gene3D" id="3.40.605.10">
    <property type="entry name" value="Aldehyde Dehydrogenase, Chain A, domain 1"/>
    <property type="match status" value="1"/>
</dbReference>
<proteinExistence type="inferred from homology"/>
<dbReference type="InterPro" id="IPR016161">
    <property type="entry name" value="Ald_DH/histidinol_DH"/>
</dbReference>
<sequence length="476" mass="51639">MNDMTATGLIPDEYQKTFNRLQERSVALGASTAQERAAKIRQLYRAVYDLRHEISRAGQKELGMDGKMHLVPMKGEVEFVCERLAGWMAREDVEDVLALQGRKAYVLHEPKGVVLHLAAWNSPVLIALSPLIGMIAAGNAIVVKPSEITPRNAELVRKIIDKAELGDDIEVVTGGPEAAEALLRLPFNHICYVGNNRIGKLVMKAAAEHFAGVTLEMGGKNPVIVAADADIEDAAAKLAFARNLIAGQVCLAPDYILVDETVKDAFTEALTRNLSRMFDPEGKGAQHSKDLARIVNTRHAERIKQLVDDAVAKGAKVLHGGAFDVEQRFVAPTVISEVTDDMDIAHEEIFGPVLVVSGFTQRQDAIAQIAKRPKPLGLYIFTASRETADWYVAHTRAGTTVINNAVVQANIPTLPFGGVNHSGIGRIGGHAGFKEFSNPRSIVEDAFNPAEGPPMNYPPFAAETGMFIDMLLTPSD</sequence>
<dbReference type="InterPro" id="IPR015590">
    <property type="entry name" value="Aldehyde_DH_dom"/>
</dbReference>